<feature type="transmembrane region" description="Helical" evidence="6">
    <location>
        <begin position="36"/>
        <end position="53"/>
    </location>
</feature>
<dbReference type="PANTHER" id="PTHR32322">
    <property type="entry name" value="INNER MEMBRANE TRANSPORTER"/>
    <property type="match status" value="1"/>
</dbReference>
<accession>A0A1G7WZD6</accession>
<dbReference type="InterPro" id="IPR037185">
    <property type="entry name" value="EmrE-like"/>
</dbReference>
<evidence type="ECO:0000256" key="6">
    <source>
        <dbReference type="SAM" id="Phobius"/>
    </source>
</evidence>
<dbReference type="SUPFAM" id="SSF103481">
    <property type="entry name" value="Multidrug resistance efflux transporter EmrE"/>
    <property type="match status" value="2"/>
</dbReference>
<dbReference type="AlphaFoldDB" id="A0A1G7WZD6"/>
<feature type="transmembrane region" description="Helical" evidence="6">
    <location>
        <begin position="180"/>
        <end position="199"/>
    </location>
</feature>
<feature type="transmembrane region" description="Helical" evidence="6">
    <location>
        <begin position="241"/>
        <end position="258"/>
    </location>
</feature>
<keyword evidence="4 6" id="KW-1133">Transmembrane helix</keyword>
<evidence type="ECO:0000256" key="3">
    <source>
        <dbReference type="ARBA" id="ARBA00022692"/>
    </source>
</evidence>
<comment type="subcellular location">
    <subcellularLocation>
        <location evidence="1">Membrane</location>
        <topology evidence="1">Multi-pass membrane protein</topology>
    </subcellularLocation>
</comment>
<name>A0A1G7WZD6_CHIFI</name>
<feature type="domain" description="EamA" evidence="7">
    <location>
        <begin position="5"/>
        <end position="137"/>
    </location>
</feature>
<comment type="similarity">
    <text evidence="2">Belongs to the EamA transporter family.</text>
</comment>
<feature type="transmembrane region" description="Helical" evidence="6">
    <location>
        <begin position="264"/>
        <end position="282"/>
    </location>
</feature>
<feature type="transmembrane region" description="Helical" evidence="6">
    <location>
        <begin position="147"/>
        <end position="168"/>
    </location>
</feature>
<dbReference type="RefSeq" id="WP_089835287.1">
    <property type="nucleotide sequence ID" value="NZ_FNBN01000006.1"/>
</dbReference>
<feature type="transmembrane region" description="Helical" evidence="6">
    <location>
        <begin position="121"/>
        <end position="141"/>
    </location>
</feature>
<dbReference type="Gene3D" id="1.10.3730.20">
    <property type="match status" value="1"/>
</dbReference>
<dbReference type="STRING" id="104663.SAMN04488121_106232"/>
<evidence type="ECO:0000313" key="9">
    <source>
        <dbReference type="Proteomes" id="UP000199045"/>
    </source>
</evidence>
<feature type="transmembrane region" description="Helical" evidence="6">
    <location>
        <begin position="65"/>
        <end position="86"/>
    </location>
</feature>
<evidence type="ECO:0000256" key="5">
    <source>
        <dbReference type="ARBA" id="ARBA00023136"/>
    </source>
</evidence>
<dbReference type="EMBL" id="FNBN01000006">
    <property type="protein sequence ID" value="SDG77288.1"/>
    <property type="molecule type" value="Genomic_DNA"/>
</dbReference>
<dbReference type="InterPro" id="IPR050638">
    <property type="entry name" value="AA-Vitamin_Transporters"/>
</dbReference>
<keyword evidence="3 6" id="KW-0812">Transmembrane</keyword>
<dbReference type="Pfam" id="PF00892">
    <property type="entry name" value="EamA"/>
    <property type="match status" value="2"/>
</dbReference>
<feature type="domain" description="EamA" evidence="7">
    <location>
        <begin position="150"/>
        <end position="281"/>
    </location>
</feature>
<evidence type="ECO:0000256" key="4">
    <source>
        <dbReference type="ARBA" id="ARBA00022989"/>
    </source>
</evidence>
<evidence type="ECO:0000256" key="1">
    <source>
        <dbReference type="ARBA" id="ARBA00004141"/>
    </source>
</evidence>
<gene>
    <name evidence="8" type="ORF">SAMN04488121_106232</name>
</gene>
<dbReference type="Proteomes" id="UP000199045">
    <property type="component" value="Unassembled WGS sequence"/>
</dbReference>
<dbReference type="PANTHER" id="PTHR32322:SF2">
    <property type="entry name" value="EAMA DOMAIN-CONTAINING PROTEIN"/>
    <property type="match status" value="1"/>
</dbReference>
<dbReference type="InterPro" id="IPR000620">
    <property type="entry name" value="EamA_dom"/>
</dbReference>
<dbReference type="GO" id="GO:0016020">
    <property type="term" value="C:membrane"/>
    <property type="evidence" value="ECO:0007669"/>
    <property type="project" value="UniProtKB-SubCell"/>
</dbReference>
<protein>
    <submittedName>
        <fullName evidence="8">Permease of the drug/metabolite transporter (DMT) superfamily</fullName>
    </submittedName>
</protein>
<feature type="transmembrane region" description="Helical" evidence="6">
    <location>
        <begin position="92"/>
        <end position="114"/>
    </location>
</feature>
<organism evidence="8 9">
    <name type="scientific">Chitinophaga filiformis</name>
    <name type="common">Myxococcus filiformis</name>
    <name type="synonym">Flexibacter filiformis</name>
    <dbReference type="NCBI Taxonomy" id="104663"/>
    <lineage>
        <taxon>Bacteria</taxon>
        <taxon>Pseudomonadati</taxon>
        <taxon>Bacteroidota</taxon>
        <taxon>Chitinophagia</taxon>
        <taxon>Chitinophagales</taxon>
        <taxon>Chitinophagaceae</taxon>
        <taxon>Chitinophaga</taxon>
    </lineage>
</organism>
<dbReference type="OrthoDB" id="1098926at2"/>
<feature type="transmembrane region" description="Helical" evidence="6">
    <location>
        <begin position="211"/>
        <end position="234"/>
    </location>
</feature>
<proteinExistence type="inferred from homology"/>
<sequence length="297" mass="32865">MRQLVIGLLFALLWASAAVATKFGIKVADPLILANVRFFLAGGGMLIYAYLIRKGQHALPEGKEWLHLTIFGCLNTTVYLGCFVIAMKAVSAGIGTLATATNPLFIMVISALWLKRPLKWYEIAGMLLGMAGVAIATYPLLLDSHATVGGVLILMLGMLSVSVATVYYARINWRLSSVVINGWQVFLGGLLFIPITAFFANFETTHFNAQFWLSVGWLIVPVSVVALQLWFYLVRKDAVRASLWLFLCPVFGFLYSSVLLNEPITWYTFAGTILVIGGLYLAQQEKFRKQTTIPQNQ</sequence>
<keyword evidence="5 6" id="KW-0472">Membrane</keyword>
<evidence type="ECO:0000313" key="8">
    <source>
        <dbReference type="EMBL" id="SDG77288.1"/>
    </source>
</evidence>
<evidence type="ECO:0000259" key="7">
    <source>
        <dbReference type="Pfam" id="PF00892"/>
    </source>
</evidence>
<evidence type="ECO:0000256" key="2">
    <source>
        <dbReference type="ARBA" id="ARBA00007362"/>
    </source>
</evidence>
<reference evidence="9" key="1">
    <citation type="submission" date="2016-10" db="EMBL/GenBank/DDBJ databases">
        <authorList>
            <person name="Varghese N."/>
            <person name="Submissions S."/>
        </authorList>
    </citation>
    <scope>NUCLEOTIDE SEQUENCE [LARGE SCALE GENOMIC DNA]</scope>
    <source>
        <strain evidence="9">DSM 527</strain>
    </source>
</reference>